<gene>
    <name evidence="2" type="ORF">UFOPK2806_02471</name>
    <name evidence="3" type="ORF">UFOPK4306_02464</name>
</gene>
<reference evidence="2" key="1">
    <citation type="submission" date="2020-05" db="EMBL/GenBank/DDBJ databases">
        <authorList>
            <person name="Chiriac C."/>
            <person name="Salcher M."/>
            <person name="Ghai R."/>
            <person name="Kavagutti S V."/>
        </authorList>
    </citation>
    <scope>NUCLEOTIDE SEQUENCE</scope>
</reference>
<feature type="region of interest" description="Disordered" evidence="1">
    <location>
        <begin position="1"/>
        <end position="52"/>
    </location>
</feature>
<evidence type="ECO:0000256" key="1">
    <source>
        <dbReference type="SAM" id="MobiDB-lite"/>
    </source>
</evidence>
<proteinExistence type="predicted"/>
<name>A0A6J6VN54_9ZZZZ</name>
<feature type="region of interest" description="Disordered" evidence="1">
    <location>
        <begin position="196"/>
        <end position="268"/>
    </location>
</feature>
<accession>A0A6J6VN54</accession>
<sequence>MKVHLDVHDSGIEARPDDEAHVGEHGEHRSIAGEGMRDEPRETHGPRQHGEILKQQRADPETLIPVSNCERDLHIVHALAVVGAGCNDCVTEDSDEGHPVLRVEARHVVEELVREMRAQSKEAVVRRRITQPVIVQFLELTPVGRPYRAYVHHRCVTERDIPLEPGSRLALDVVHPLTMPHGRTGCQYRVAYDQKMPARPPSRSASSDFPRGPGPSALGVRPPGCDDGLRRRETGCAARSAHGPARIPGSPRPELAQQRPLHGAPGLGFHLVVA</sequence>
<protein>
    <submittedName>
        <fullName evidence="2">Unannotated protein</fullName>
    </submittedName>
</protein>
<dbReference type="EMBL" id="CAFBQP010000152">
    <property type="protein sequence ID" value="CAB5068654.1"/>
    <property type="molecule type" value="Genomic_DNA"/>
</dbReference>
<evidence type="ECO:0000313" key="3">
    <source>
        <dbReference type="EMBL" id="CAB5068654.1"/>
    </source>
</evidence>
<organism evidence="2">
    <name type="scientific">freshwater metagenome</name>
    <dbReference type="NCBI Taxonomy" id="449393"/>
    <lineage>
        <taxon>unclassified sequences</taxon>
        <taxon>metagenomes</taxon>
        <taxon>ecological metagenomes</taxon>
    </lineage>
</organism>
<evidence type="ECO:0000313" key="2">
    <source>
        <dbReference type="EMBL" id="CAB4771897.1"/>
    </source>
</evidence>
<dbReference type="AlphaFoldDB" id="A0A6J6VN54"/>
<dbReference type="EMBL" id="CAEZYY010000059">
    <property type="protein sequence ID" value="CAB4771897.1"/>
    <property type="molecule type" value="Genomic_DNA"/>
</dbReference>